<organism evidence="9 10">
    <name type="scientific">Sphingomonas sanxanigenens DSM 19645 = NX02</name>
    <dbReference type="NCBI Taxonomy" id="1123269"/>
    <lineage>
        <taxon>Bacteria</taxon>
        <taxon>Pseudomonadati</taxon>
        <taxon>Pseudomonadota</taxon>
        <taxon>Alphaproteobacteria</taxon>
        <taxon>Sphingomonadales</taxon>
        <taxon>Sphingomonadaceae</taxon>
        <taxon>Sphingomonas</taxon>
    </lineage>
</organism>
<dbReference type="InterPro" id="IPR017927">
    <property type="entry name" value="FAD-bd_FR_type"/>
</dbReference>
<keyword evidence="1" id="KW-0285">Flavoprotein</keyword>
<dbReference type="Proteomes" id="UP000018851">
    <property type="component" value="Chromosome"/>
</dbReference>
<name>W0AGN7_9SPHN</name>
<dbReference type="PROSITE" id="PS51384">
    <property type="entry name" value="FAD_FR"/>
    <property type="match status" value="1"/>
</dbReference>
<dbReference type="InterPro" id="IPR054582">
    <property type="entry name" value="DmmA-like_N"/>
</dbReference>
<dbReference type="EMBL" id="CP006644">
    <property type="protein sequence ID" value="AHE54815.1"/>
    <property type="molecule type" value="Genomic_DNA"/>
</dbReference>
<dbReference type="SUPFAM" id="SSF63380">
    <property type="entry name" value="Riboflavin synthase domain-like"/>
    <property type="match status" value="1"/>
</dbReference>
<evidence type="ECO:0000256" key="4">
    <source>
        <dbReference type="ARBA" id="ARBA00023002"/>
    </source>
</evidence>
<dbReference type="eggNOG" id="COG1018">
    <property type="taxonomic scope" value="Bacteria"/>
</dbReference>
<dbReference type="CDD" id="cd06185">
    <property type="entry name" value="PDR_like"/>
    <property type="match status" value="1"/>
</dbReference>
<evidence type="ECO:0000313" key="10">
    <source>
        <dbReference type="Proteomes" id="UP000018851"/>
    </source>
</evidence>
<keyword evidence="10" id="KW-1185">Reference proteome</keyword>
<evidence type="ECO:0000259" key="7">
    <source>
        <dbReference type="PROSITE" id="PS51085"/>
    </source>
</evidence>
<evidence type="ECO:0000256" key="5">
    <source>
        <dbReference type="ARBA" id="ARBA00023004"/>
    </source>
</evidence>
<keyword evidence="2" id="KW-0001">2Fe-2S</keyword>
<dbReference type="GO" id="GO:0046872">
    <property type="term" value="F:metal ion binding"/>
    <property type="evidence" value="ECO:0007669"/>
    <property type="project" value="UniProtKB-KW"/>
</dbReference>
<dbReference type="Pfam" id="PF00111">
    <property type="entry name" value="Fer2"/>
    <property type="match status" value="1"/>
</dbReference>
<dbReference type="Pfam" id="PF22290">
    <property type="entry name" value="DmmA-like_N"/>
    <property type="match status" value="1"/>
</dbReference>
<keyword evidence="5" id="KW-0408">Iron</keyword>
<dbReference type="InterPro" id="IPR017938">
    <property type="entry name" value="Riboflavin_synthase-like_b-brl"/>
</dbReference>
<keyword evidence="3" id="KW-0479">Metal-binding</keyword>
<dbReference type="HOGENOM" id="CLU_003827_17_0_5"/>
<dbReference type="InterPro" id="IPR001041">
    <property type="entry name" value="2Fe-2S_ferredoxin-type"/>
</dbReference>
<feature type="domain" description="2Fe-2S ferredoxin-type" evidence="7">
    <location>
        <begin position="230"/>
        <end position="315"/>
    </location>
</feature>
<dbReference type="KEGG" id="ssan:NX02_15675"/>
<dbReference type="GO" id="GO:0051537">
    <property type="term" value="F:2 iron, 2 sulfur cluster binding"/>
    <property type="evidence" value="ECO:0007669"/>
    <property type="project" value="UniProtKB-KW"/>
</dbReference>
<keyword evidence="4" id="KW-0560">Oxidoreductase</keyword>
<dbReference type="InterPro" id="IPR039261">
    <property type="entry name" value="FNR_nucleotide-bd"/>
</dbReference>
<feature type="domain" description="FAD-binding FR-type" evidence="8">
    <location>
        <begin position="4"/>
        <end position="109"/>
    </location>
</feature>
<dbReference type="PRINTS" id="PR00409">
    <property type="entry name" value="PHDIOXRDTASE"/>
</dbReference>
<evidence type="ECO:0000313" key="9">
    <source>
        <dbReference type="EMBL" id="AHE54815.1"/>
    </source>
</evidence>
<dbReference type="GO" id="GO:0016491">
    <property type="term" value="F:oxidoreductase activity"/>
    <property type="evidence" value="ECO:0007669"/>
    <property type="project" value="UniProtKB-KW"/>
</dbReference>
<keyword evidence="6" id="KW-0411">Iron-sulfur</keyword>
<dbReference type="PROSITE" id="PS51085">
    <property type="entry name" value="2FE2S_FER_2"/>
    <property type="match status" value="1"/>
</dbReference>
<evidence type="ECO:0000256" key="3">
    <source>
        <dbReference type="ARBA" id="ARBA00022723"/>
    </source>
</evidence>
<dbReference type="STRING" id="1123269.NX02_15675"/>
<dbReference type="SUPFAM" id="SSF52343">
    <property type="entry name" value="Ferredoxin reductase-like, C-terminal NADP-linked domain"/>
    <property type="match status" value="1"/>
</dbReference>
<evidence type="ECO:0000256" key="6">
    <source>
        <dbReference type="ARBA" id="ARBA00023014"/>
    </source>
</evidence>
<dbReference type="OrthoDB" id="9786134at2"/>
<protein>
    <recommendedName>
        <fullName evidence="11">Ferredoxin</fullName>
    </recommendedName>
</protein>
<sequence length="315" mass="33753">MILIDPIALRVRAVEPLARTLKRIVLEAADGGLLPSPLPGAHLPIMLPASAASLRNSYSLTGSIEDRSRYEIVVRRTELSRGGSAFIHEMLKEGDVLDAVRPNSLFPLQARARKHLLIAGGVGVTPFLSFLPVLEQRRERFEFHLLVRADEIAVFEALLAPHASHNVHIHPARDALSIPDLLARQPLGTHVYTCGPSSLMDGVRETALALGWPKGRIHLESFGATGGAPFRVQLARTGIEVAVGEAESMLEALEAAGAPVRSLCRGGACGECLTRVLAGTPEHRDHFLSDAEKAGGGLVMPCVSRALTPSLTLDL</sequence>
<dbReference type="InterPro" id="IPR012675">
    <property type="entry name" value="Beta-grasp_dom_sf"/>
</dbReference>
<dbReference type="AlphaFoldDB" id="W0AGN7"/>
<dbReference type="Gene3D" id="3.10.20.30">
    <property type="match status" value="1"/>
</dbReference>
<evidence type="ECO:0000256" key="2">
    <source>
        <dbReference type="ARBA" id="ARBA00022714"/>
    </source>
</evidence>
<dbReference type="InterPro" id="IPR036010">
    <property type="entry name" value="2Fe-2S_ferredoxin-like_sf"/>
</dbReference>
<accession>W0AGN7</accession>
<dbReference type="InterPro" id="IPR052353">
    <property type="entry name" value="Benzoxazolinone_Detox_Enz"/>
</dbReference>
<dbReference type="Gene3D" id="2.40.30.10">
    <property type="entry name" value="Translation factors"/>
    <property type="match status" value="1"/>
</dbReference>
<dbReference type="RefSeq" id="WP_084717807.1">
    <property type="nucleotide sequence ID" value="NZ_CP006644.1"/>
</dbReference>
<dbReference type="SUPFAM" id="SSF54292">
    <property type="entry name" value="2Fe-2S ferredoxin-like"/>
    <property type="match status" value="1"/>
</dbReference>
<dbReference type="CDD" id="cd00207">
    <property type="entry name" value="fer2"/>
    <property type="match status" value="1"/>
</dbReference>
<reference evidence="9 10" key="1">
    <citation type="submission" date="2013-07" db="EMBL/GenBank/DDBJ databases">
        <title>Completed genome of Sphingomonas sanxanigenens NX02.</title>
        <authorList>
            <person name="Ma T."/>
            <person name="Huang H."/>
            <person name="Wu M."/>
            <person name="Li X."/>
            <person name="Li G."/>
        </authorList>
    </citation>
    <scope>NUCLEOTIDE SEQUENCE [LARGE SCALE GENOMIC DNA]</scope>
    <source>
        <strain evidence="9 10">NX02</strain>
    </source>
</reference>
<evidence type="ECO:0000256" key="1">
    <source>
        <dbReference type="ARBA" id="ARBA00022630"/>
    </source>
</evidence>
<dbReference type="Gene3D" id="3.40.50.80">
    <property type="entry name" value="Nucleotide-binding domain of ferredoxin-NADP reductase (FNR) module"/>
    <property type="match status" value="1"/>
</dbReference>
<dbReference type="PATRIC" id="fig|1123269.5.peg.3061"/>
<dbReference type="PANTHER" id="PTHR30212:SF2">
    <property type="entry name" value="PROTEIN YIIM"/>
    <property type="match status" value="1"/>
</dbReference>
<proteinExistence type="predicted"/>
<gene>
    <name evidence="9" type="ORF">NX02_15675</name>
</gene>
<dbReference type="PANTHER" id="PTHR30212">
    <property type="entry name" value="PROTEIN YIIM"/>
    <property type="match status" value="1"/>
</dbReference>
<evidence type="ECO:0000259" key="8">
    <source>
        <dbReference type="PROSITE" id="PS51384"/>
    </source>
</evidence>
<evidence type="ECO:0008006" key="11">
    <source>
        <dbReference type="Google" id="ProtNLM"/>
    </source>
</evidence>